<evidence type="ECO:0000313" key="5">
    <source>
        <dbReference type="EMBL" id="KAL1490310.1"/>
    </source>
</evidence>
<evidence type="ECO:0000256" key="3">
    <source>
        <dbReference type="PROSITE-ProRule" id="PRU00023"/>
    </source>
</evidence>
<dbReference type="PRINTS" id="PR01415">
    <property type="entry name" value="ANKYRIN"/>
</dbReference>
<dbReference type="InterPro" id="IPR002110">
    <property type="entry name" value="Ankyrin_rpt"/>
</dbReference>
<dbReference type="Gene3D" id="3.40.50.300">
    <property type="entry name" value="P-loop containing nucleotide triphosphate hydrolases"/>
    <property type="match status" value="1"/>
</dbReference>
<feature type="repeat" description="ANK" evidence="3">
    <location>
        <begin position="1644"/>
        <end position="1676"/>
    </location>
</feature>
<dbReference type="Pfam" id="PF12796">
    <property type="entry name" value="Ank_2"/>
    <property type="match status" value="3"/>
</dbReference>
<dbReference type="InterPro" id="IPR027417">
    <property type="entry name" value="P-loop_NTPase"/>
</dbReference>
<feature type="coiled-coil region" evidence="4">
    <location>
        <begin position="804"/>
        <end position="831"/>
    </location>
</feature>
<organism evidence="5 6">
    <name type="scientific">Hypothenemus hampei</name>
    <name type="common">Coffee berry borer</name>
    <dbReference type="NCBI Taxonomy" id="57062"/>
    <lineage>
        <taxon>Eukaryota</taxon>
        <taxon>Metazoa</taxon>
        <taxon>Ecdysozoa</taxon>
        <taxon>Arthropoda</taxon>
        <taxon>Hexapoda</taxon>
        <taxon>Insecta</taxon>
        <taxon>Pterygota</taxon>
        <taxon>Neoptera</taxon>
        <taxon>Endopterygota</taxon>
        <taxon>Coleoptera</taxon>
        <taxon>Polyphaga</taxon>
        <taxon>Cucujiformia</taxon>
        <taxon>Curculionidae</taxon>
        <taxon>Scolytinae</taxon>
        <taxon>Hypothenemus</taxon>
    </lineage>
</organism>
<keyword evidence="4" id="KW-0175">Coiled coil</keyword>
<dbReference type="Proteomes" id="UP001566132">
    <property type="component" value="Unassembled WGS sequence"/>
</dbReference>
<comment type="caution">
    <text evidence="5">The sequence shown here is derived from an EMBL/GenBank/DDBJ whole genome shotgun (WGS) entry which is preliminary data.</text>
</comment>
<dbReference type="PANTHER" id="PTHR24126">
    <property type="entry name" value="ANKYRIN REPEAT, PH AND SEC7 DOMAIN CONTAINING PROTEIN SECG-RELATED"/>
    <property type="match status" value="1"/>
</dbReference>
<evidence type="ECO:0000313" key="6">
    <source>
        <dbReference type="Proteomes" id="UP001566132"/>
    </source>
</evidence>
<gene>
    <name evidence="5" type="ORF">ABEB36_013026</name>
</gene>
<feature type="repeat" description="ANK" evidence="3">
    <location>
        <begin position="1842"/>
        <end position="1874"/>
    </location>
</feature>
<accession>A0ABD1E6V7</accession>
<name>A0ABD1E6V7_HYPHA</name>
<dbReference type="Gene3D" id="1.25.40.20">
    <property type="entry name" value="Ankyrin repeat-containing domain"/>
    <property type="match status" value="7"/>
</dbReference>
<dbReference type="InterPro" id="IPR036770">
    <property type="entry name" value="Ankyrin_rpt-contain_sf"/>
</dbReference>
<protein>
    <submittedName>
        <fullName evidence="5">Uncharacterized protein</fullName>
    </submittedName>
</protein>
<sequence>MNRGSSKNRNLFVATYRKEIGKISKLLSNGADINAKNRSGQTILHIAIKKNDTDVVRFLLRYKEVRIDIPNKDGKTVFDLAKYLRRQDILQMLKNHNKRVAGISEDLIQKKTKLEHAQQSSSKTQKVQEDTIKLSSIEQHPQKRKTSFYNAENDPKKLRLNIENNEPTKWLESDSTDLKKETYHKGGLVHSLHGNIYQLKLQMLFLKRALDKGYEFNLGTEVEDAEKFDDIVFKCKTKEKSGKYEIRFVQAKHKQDESKRITARDLLTDKDDDFSLQKYFSSYSKIKKHGFNKDELKDFILYTNIKFDVADLEKEKIKIEEIKAKDDDILTTKTGNSAVYNKLIIEEEHILYDKIRETSDSYLLAKRLVQHIFDGKPLHLGIDIFKLYHVPLCKTVFQVLETKVKSQKGKEVLKKYVKFRDNFLNGNNLTEDVSHFRNVLQLLIKRKNDDNSFQQELKGKQLDVSLNFGETFKLESNPIISEPEKLAKKIAEIINYARKDTVNINRKTNVIKNNIDKLAGHILVQDEADAHLTRFGESFFDDDNKLPGNLEIFKDALKKAFEKIKIDFSVLRRYKYKISNFKTCQEKLLNSKCILPNDKITDEEIKDFFEKFIFAVGQPNEVDLGEIITKEIGEDSQFNLLNADLVADSFQRKMLDWFKKKHPEKGKEGVWLNAESGKEFFDSIEQQVNGLMSVGLSLAYSERLQAYGISFYTKNLSNKLKTFLSKNSKIFHIISPEKTILSSINFYSTLARLKNQKGFTQYDQDDSHIFMDLSTLLRPKIKKRVMDAFKSKRSHNLLIIDCKSVVLQKQRQEVEELYNNLNEVIRFNKNKKIIFISTKDNDAVAKKFTISSTMYESMVDIIGFHDLTRKSQRKLLERDIIFQGEKISLNKLIHTSDREIITIVDVKTLVRLITNQEIKINSKPPGTSDLEGAYFELFEEVEIKTFVNKLFSEESNDLYLFSGIPGSNKESELIKILNDNMEGSKVNNLNSRIGVLNQQNIRRAINQRIQIADNQFEEKNFKQICHNNTERKIYWIILKNEGDKSAFKLAKIYNSDFYLEGQRFYNEVVIKRDVKEQLGSSALSEIFIIDAKDKSKFTRWLQFTGYQMQRQFEKNCRNNKVKFITSQDNSEASFQKLIKQNKAQTFHFLKFEQNQLIWCKTHGSLENLRQYRGKGYRPLIGENDLIKKIKDKKVSIIAGDPGMGKSTTLVKLYGLKYKLQSGIEESIIKSHWVIKINLKDHLEVIRNIDFTNSNRETEIVCKIIEFLSQANKSLSDGFTKSLLGMALVKKHFTKPLLIAFDGFDEVLDEADRDNVISLLTRLKDKTKAKFWITTRLHCEKTLESALSTFAIKLNPMNKVIINKFIKKYLSNRLSLMLSHNEFKKIFDNSNEVIENSRVQKYTDAFLSKMQEIFKGDASKFIGTPLQLYLMLEGSAGYFKEWVQNDNVQSSNFSYLGDDIWEVYQNFVDRKYTTYFKKADVTVALRQKQDKATFDGYHKDLAKSLILKLAQKESLEEFKDIVLSVGIVRSDGNNIDFIHPTFREYFATKMLIHWIGKWTKTRQYALTNLKKQEYFLNVILLKPDYQVIRAFLNIKLLKQKIVNIQLQEESHKNFLFKAAQENNVGIASFVLDNFKDANVNVTDKNGKTVLHLAAEYGNYDMVQFLVAKGVNVNAIDINGKTVLYWAAKSGNLNVVEFLLVKGANVDTIDKEGVTVLHWAALYFGLDLVQLLMTKGANVNAVDNCGNTILHQAAKSGNLDVVRFLVAKGANVDAANEDGNTILYWPAKCDDLDMVQFLVAKGANIDAANKDGNKVLHWAVESDNLEILKFLVAKGANINAANKDGNTILHWAVKSNNLEIVEFLVAQSANVNATNKDGNTVLHWAVESDNLEIVKFLVTAGANIEATNKDGNTALHMAALYDNLEIVEFLVAQSASVNATNKDGNIVLDLATQSGNMEMIHFLMDLEERRNAMHRIGRR</sequence>
<dbReference type="EMBL" id="JBDJPC010000010">
    <property type="protein sequence ID" value="KAL1490310.1"/>
    <property type="molecule type" value="Genomic_DNA"/>
</dbReference>
<feature type="repeat" description="ANK" evidence="3">
    <location>
        <begin position="1743"/>
        <end position="1775"/>
    </location>
</feature>
<keyword evidence="1" id="KW-0677">Repeat</keyword>
<feature type="repeat" description="ANK" evidence="3">
    <location>
        <begin position="1908"/>
        <end position="1940"/>
    </location>
</feature>
<dbReference type="PANTHER" id="PTHR24126:SF14">
    <property type="entry name" value="ANK_REP_REGION DOMAIN-CONTAINING PROTEIN"/>
    <property type="match status" value="1"/>
</dbReference>
<feature type="repeat" description="ANK" evidence="3">
    <location>
        <begin position="1710"/>
        <end position="1742"/>
    </location>
</feature>
<dbReference type="PROSITE" id="PS50297">
    <property type="entry name" value="ANK_REP_REGION"/>
    <property type="match status" value="10"/>
</dbReference>
<evidence type="ECO:0000256" key="2">
    <source>
        <dbReference type="ARBA" id="ARBA00023043"/>
    </source>
</evidence>
<dbReference type="SUPFAM" id="SSF48403">
    <property type="entry name" value="Ankyrin repeat"/>
    <property type="match status" value="2"/>
</dbReference>
<feature type="repeat" description="ANK" evidence="3">
    <location>
        <begin position="1809"/>
        <end position="1841"/>
    </location>
</feature>
<feature type="repeat" description="ANK" evidence="3">
    <location>
        <begin position="1875"/>
        <end position="1907"/>
    </location>
</feature>
<proteinExistence type="predicted"/>
<evidence type="ECO:0000256" key="1">
    <source>
        <dbReference type="ARBA" id="ARBA00022737"/>
    </source>
</evidence>
<keyword evidence="2 3" id="KW-0040">ANK repeat</keyword>
<dbReference type="Pfam" id="PF00023">
    <property type="entry name" value="Ank"/>
    <property type="match status" value="1"/>
</dbReference>
<dbReference type="Pfam" id="PF13637">
    <property type="entry name" value="Ank_4"/>
    <property type="match status" value="1"/>
</dbReference>
<feature type="repeat" description="ANK" evidence="3">
    <location>
        <begin position="1776"/>
        <end position="1808"/>
    </location>
</feature>
<dbReference type="SMART" id="SM00248">
    <property type="entry name" value="ANK"/>
    <property type="match status" value="14"/>
</dbReference>
<evidence type="ECO:0000256" key="4">
    <source>
        <dbReference type="SAM" id="Coils"/>
    </source>
</evidence>
<dbReference type="PROSITE" id="PS50088">
    <property type="entry name" value="ANK_REPEAT"/>
    <property type="match status" value="10"/>
</dbReference>
<keyword evidence="6" id="KW-1185">Reference proteome</keyword>
<dbReference type="SUPFAM" id="SSF52540">
    <property type="entry name" value="P-loop containing nucleoside triphosphate hydrolases"/>
    <property type="match status" value="1"/>
</dbReference>
<reference evidence="5 6" key="1">
    <citation type="submission" date="2024-05" db="EMBL/GenBank/DDBJ databases">
        <title>Genetic variation in Jamaican populations of the coffee berry borer (Hypothenemus hampei).</title>
        <authorList>
            <person name="Errbii M."/>
            <person name="Myrie A."/>
        </authorList>
    </citation>
    <scope>NUCLEOTIDE SEQUENCE [LARGE SCALE GENOMIC DNA]</scope>
    <source>
        <strain evidence="5">JA-Hopewell-2020-01-JO</strain>
        <tissue evidence="5">Whole body</tissue>
    </source>
</reference>
<feature type="repeat" description="ANK" evidence="3">
    <location>
        <begin position="1677"/>
        <end position="1709"/>
    </location>
</feature>
<feature type="repeat" description="ANK" evidence="3">
    <location>
        <begin position="39"/>
        <end position="61"/>
    </location>
</feature>